<feature type="domain" description="Glutaminase A central" evidence="2">
    <location>
        <begin position="346"/>
        <end position="702"/>
    </location>
</feature>
<organism evidence="4 5">
    <name type="scientific">Daedalea quercina L-15889</name>
    <dbReference type="NCBI Taxonomy" id="1314783"/>
    <lineage>
        <taxon>Eukaryota</taxon>
        <taxon>Fungi</taxon>
        <taxon>Dikarya</taxon>
        <taxon>Basidiomycota</taxon>
        <taxon>Agaricomycotina</taxon>
        <taxon>Agaricomycetes</taxon>
        <taxon>Polyporales</taxon>
        <taxon>Fomitopsis</taxon>
    </lineage>
</organism>
<name>A0A165S347_9APHY</name>
<dbReference type="InterPro" id="IPR008928">
    <property type="entry name" value="6-hairpin_glycosidase_sf"/>
</dbReference>
<dbReference type="STRING" id="1314783.A0A165S347"/>
<dbReference type="InterPro" id="IPR032514">
    <property type="entry name" value="GtaA_central"/>
</dbReference>
<dbReference type="GO" id="GO:0005975">
    <property type="term" value="P:carbohydrate metabolic process"/>
    <property type="evidence" value="ECO:0007669"/>
    <property type="project" value="InterPro"/>
</dbReference>
<reference evidence="4 5" key="1">
    <citation type="journal article" date="2016" name="Mol. Biol. Evol.">
        <title>Comparative Genomics of Early-Diverging Mushroom-Forming Fungi Provides Insights into the Origins of Lignocellulose Decay Capabilities.</title>
        <authorList>
            <person name="Nagy L.G."/>
            <person name="Riley R."/>
            <person name="Tritt A."/>
            <person name="Adam C."/>
            <person name="Daum C."/>
            <person name="Floudas D."/>
            <person name="Sun H."/>
            <person name="Yadav J.S."/>
            <person name="Pangilinan J."/>
            <person name="Larsson K.H."/>
            <person name="Matsuura K."/>
            <person name="Barry K."/>
            <person name="Labutti K."/>
            <person name="Kuo R."/>
            <person name="Ohm R.A."/>
            <person name="Bhattacharya S.S."/>
            <person name="Shirouzu T."/>
            <person name="Yoshinaga Y."/>
            <person name="Martin F.M."/>
            <person name="Grigoriev I.V."/>
            <person name="Hibbett D.S."/>
        </authorList>
    </citation>
    <scope>NUCLEOTIDE SEQUENCE [LARGE SCALE GENOMIC DNA]</scope>
    <source>
        <strain evidence="4 5">L-15889</strain>
    </source>
</reference>
<dbReference type="InterPro" id="IPR033433">
    <property type="entry name" value="GtaA_N"/>
</dbReference>
<dbReference type="Pfam" id="PF16335">
    <property type="entry name" value="GtaA_6_Hairpin"/>
    <property type="match status" value="1"/>
</dbReference>
<accession>A0A165S347</accession>
<keyword evidence="5" id="KW-1185">Reference proteome</keyword>
<dbReference type="Pfam" id="PF17168">
    <property type="entry name" value="DUF5127"/>
    <property type="match status" value="1"/>
</dbReference>
<dbReference type="OrthoDB" id="3918848at2759"/>
<evidence type="ECO:0000313" key="5">
    <source>
        <dbReference type="Proteomes" id="UP000076727"/>
    </source>
</evidence>
<feature type="domain" description="Glutaminase A N-terminal" evidence="3">
    <location>
        <begin position="108"/>
        <end position="341"/>
    </location>
</feature>
<dbReference type="EMBL" id="KV429045">
    <property type="protein sequence ID" value="KZT71472.1"/>
    <property type="molecule type" value="Genomic_DNA"/>
</dbReference>
<feature type="chain" id="PRO_5007866173" evidence="1">
    <location>
        <begin position="20"/>
        <end position="707"/>
    </location>
</feature>
<feature type="signal peptide" evidence="1">
    <location>
        <begin position="1"/>
        <end position="19"/>
    </location>
</feature>
<dbReference type="PANTHER" id="PTHR31987:SF1">
    <property type="entry name" value="GLUTAMINASE A"/>
    <property type="match status" value="1"/>
</dbReference>
<protein>
    <submittedName>
        <fullName evidence="4">DUF1793-domain-containing protein</fullName>
    </submittedName>
</protein>
<proteinExistence type="predicted"/>
<dbReference type="Proteomes" id="UP000076727">
    <property type="component" value="Unassembled WGS sequence"/>
</dbReference>
<sequence length="707" mass="76428">MSAGIFIIAVSLFSTSARCAINWTATPFNPPSVPLAIRSPYLSAWLPQWADTGGSLSGNWPRFWQGDTLGWAGFVNVDGESYNFLGAPSVPNTGFNTAVQHALQWTSTQSMFNMTAGPVNLTVTFLSPIEPSNLINQSVPFSYMSVQAVSNDGDGHSVQVYSDISAEWVSGTDSSLVNWTTAAQGDTVIHKVQLQQQTLFDDSGDRIQQGAAYYATGDSANMTFQTGQDVVVRGQFINHGVLLNTQDTDFRAISDDWPVFAFAHDLGTVPASGESDIVVFSVGHARDPVINYTLGLGRSQQRHPYFLCQYPTVEDAIQAFAGDYTNALTRANALDAQIHDDASAISSNYSAIVALVLRQTFGAIEFSISTGSDGQYNDSDVTVFLKEISSDGDTSTTDVIFPAWPTFLYTNPLIGKQLLLPLFEYQATGEYPNKTAAHDLGHYPQAPGYPLGNDESMPIEECGNMLIMTLSYTQRTNDTSLVTSYYGLLDQWAQYLVANTLIPGDQLSTNDIAGPLANQTNLAIKGIIGIQAMSEMAALAGNTSAAANYSGIASSYVSQWLELATASDGQHLTLAYGNDSSYGITYNMYADKLLGTNIIPQSVFDMQSTWYENNHNAYGVPLDTRHLYVMTAWEMLTAAMVNTAARNLLIDAIYAFSSSGLNHYAYSDWFDTTTGIVEGNCGGAATLCFRARPIAGAHLALLALPND</sequence>
<evidence type="ECO:0000256" key="1">
    <source>
        <dbReference type="SAM" id="SignalP"/>
    </source>
</evidence>
<dbReference type="InterPro" id="IPR052743">
    <property type="entry name" value="Glutaminase_GtaA"/>
</dbReference>
<dbReference type="SUPFAM" id="SSF48208">
    <property type="entry name" value="Six-hairpin glycosidases"/>
    <property type="match status" value="1"/>
</dbReference>
<dbReference type="AlphaFoldDB" id="A0A165S347"/>
<gene>
    <name evidence="4" type="ORF">DAEQUDRAFT_108145</name>
</gene>
<evidence type="ECO:0000259" key="2">
    <source>
        <dbReference type="Pfam" id="PF16335"/>
    </source>
</evidence>
<dbReference type="PANTHER" id="PTHR31987">
    <property type="entry name" value="GLUTAMINASE A-RELATED"/>
    <property type="match status" value="1"/>
</dbReference>
<evidence type="ECO:0000313" key="4">
    <source>
        <dbReference type="EMBL" id="KZT71472.1"/>
    </source>
</evidence>
<evidence type="ECO:0000259" key="3">
    <source>
        <dbReference type="Pfam" id="PF17168"/>
    </source>
</evidence>
<keyword evidence="1" id="KW-0732">Signal</keyword>